<dbReference type="AlphaFoldDB" id="A0A8J2YPY9"/>
<name>A0A8J2YPY9_9PROT</name>
<feature type="domain" description="XdhC Rossmann" evidence="1">
    <location>
        <begin position="82"/>
        <end position="223"/>
    </location>
</feature>
<dbReference type="PANTHER" id="PTHR30388:SF4">
    <property type="entry name" value="MOLYBDENUM COFACTOR INSERTION CHAPERONE PAOD"/>
    <property type="match status" value="1"/>
</dbReference>
<proteinExistence type="predicted"/>
<reference evidence="2" key="1">
    <citation type="journal article" date="2014" name="Int. J. Syst. Evol. Microbiol.">
        <title>Complete genome sequence of Corynebacterium casei LMG S-19264T (=DSM 44701T), isolated from a smear-ripened cheese.</title>
        <authorList>
            <consortium name="US DOE Joint Genome Institute (JGI-PGF)"/>
            <person name="Walter F."/>
            <person name="Albersmeier A."/>
            <person name="Kalinowski J."/>
            <person name="Ruckert C."/>
        </authorList>
    </citation>
    <scope>NUCLEOTIDE SEQUENCE</scope>
    <source>
        <strain evidence="2">CGMCC 1.15725</strain>
    </source>
</reference>
<accession>A0A8J2YPY9</accession>
<evidence type="ECO:0000259" key="1">
    <source>
        <dbReference type="Pfam" id="PF13478"/>
    </source>
</evidence>
<dbReference type="EMBL" id="BMJQ01000001">
    <property type="protein sequence ID" value="GGF03476.1"/>
    <property type="molecule type" value="Genomic_DNA"/>
</dbReference>
<gene>
    <name evidence="2" type="ORF">GCM10011611_06200</name>
</gene>
<organism evidence="2 3">
    <name type="scientific">Aliidongia dinghuensis</name>
    <dbReference type="NCBI Taxonomy" id="1867774"/>
    <lineage>
        <taxon>Bacteria</taxon>
        <taxon>Pseudomonadati</taxon>
        <taxon>Pseudomonadota</taxon>
        <taxon>Alphaproteobacteria</taxon>
        <taxon>Rhodospirillales</taxon>
        <taxon>Dongiaceae</taxon>
        <taxon>Aliidongia</taxon>
    </lineage>
</organism>
<dbReference type="Proteomes" id="UP000646365">
    <property type="component" value="Unassembled WGS sequence"/>
</dbReference>
<evidence type="ECO:0000313" key="2">
    <source>
        <dbReference type="EMBL" id="GGF03476.1"/>
    </source>
</evidence>
<dbReference type="RefSeq" id="WP_189042303.1">
    <property type="nucleotide sequence ID" value="NZ_BMJQ01000001.1"/>
</dbReference>
<dbReference type="InterPro" id="IPR027051">
    <property type="entry name" value="XdhC_Rossmann_dom"/>
</dbReference>
<evidence type="ECO:0000313" key="3">
    <source>
        <dbReference type="Proteomes" id="UP000646365"/>
    </source>
</evidence>
<dbReference type="InterPro" id="IPR052698">
    <property type="entry name" value="MoCofactor_Util/Proc"/>
</dbReference>
<reference evidence="2" key="2">
    <citation type="submission" date="2020-09" db="EMBL/GenBank/DDBJ databases">
        <authorList>
            <person name="Sun Q."/>
            <person name="Zhou Y."/>
        </authorList>
    </citation>
    <scope>NUCLEOTIDE SEQUENCE</scope>
    <source>
        <strain evidence="2">CGMCC 1.15725</strain>
    </source>
</reference>
<dbReference type="PANTHER" id="PTHR30388">
    <property type="entry name" value="ALDEHYDE OXIDOREDUCTASE MOLYBDENUM COFACTOR ASSEMBLY PROTEIN"/>
    <property type="match status" value="1"/>
</dbReference>
<comment type="caution">
    <text evidence="2">The sequence shown here is derived from an EMBL/GenBank/DDBJ whole genome shotgun (WGS) entry which is preliminary data.</text>
</comment>
<keyword evidence="3" id="KW-1185">Reference proteome</keyword>
<dbReference type="Pfam" id="PF13478">
    <property type="entry name" value="XdhC_C"/>
    <property type="match status" value="1"/>
</dbReference>
<sequence>MKITLLERRLAEQHAGRTTVLVTDIKTGAQLLLGDGIAEGDLALDNEARAAINRAVIEDKSQTIDGPAGPLFIEVWNPPMRLVVVGAVHIAQTLARMAVETGYAVTIIDPRSAFASEERFPGVTLATDWPDEVLPALKPDKRTAIVTLTHDPKIDDPALQAALKSDAFYIGALGSRRTHAKRAERLATAGFDATAFARIHGPVGLDIGALTPGEIAVSILAEITAVLRRDRIKTKEDKAA</sequence>
<dbReference type="Gene3D" id="3.40.50.720">
    <property type="entry name" value="NAD(P)-binding Rossmann-like Domain"/>
    <property type="match status" value="1"/>
</dbReference>
<protein>
    <recommendedName>
        <fullName evidence="1">XdhC Rossmann domain-containing protein</fullName>
    </recommendedName>
</protein>